<organism evidence="2 3">
    <name type="scientific">Orrella marina</name>
    <dbReference type="NCBI Taxonomy" id="2163011"/>
    <lineage>
        <taxon>Bacteria</taxon>
        <taxon>Pseudomonadati</taxon>
        <taxon>Pseudomonadota</taxon>
        <taxon>Betaproteobacteria</taxon>
        <taxon>Burkholderiales</taxon>
        <taxon>Alcaligenaceae</taxon>
        <taxon>Orrella</taxon>
    </lineage>
</organism>
<protein>
    <recommendedName>
        <fullName evidence="4">Holin</fullName>
    </recommendedName>
</protein>
<keyword evidence="3" id="KW-1185">Reference proteome</keyword>
<feature type="transmembrane region" description="Helical" evidence="1">
    <location>
        <begin position="15"/>
        <end position="33"/>
    </location>
</feature>
<feature type="transmembrane region" description="Helical" evidence="1">
    <location>
        <begin position="45"/>
        <end position="62"/>
    </location>
</feature>
<accession>A0A2R4XF36</accession>
<reference evidence="2 3" key="1">
    <citation type="submission" date="2018-04" db="EMBL/GenBank/DDBJ databases">
        <title>Bordetella sp. HZ20 isolated from seawater.</title>
        <authorList>
            <person name="Sun C."/>
        </authorList>
    </citation>
    <scope>NUCLEOTIDE SEQUENCE [LARGE SCALE GENOMIC DNA]</scope>
    <source>
        <strain evidence="2 3">HZ20</strain>
    </source>
</reference>
<name>A0A2R4XF36_9BURK</name>
<keyword evidence="1" id="KW-1133">Transmembrane helix</keyword>
<dbReference type="EMBL" id="CP028901">
    <property type="protein sequence ID" value="AWB32391.1"/>
    <property type="molecule type" value="Genomic_DNA"/>
</dbReference>
<gene>
    <name evidence="2" type="ORF">DBV39_00205</name>
</gene>
<evidence type="ECO:0008006" key="4">
    <source>
        <dbReference type="Google" id="ProtNLM"/>
    </source>
</evidence>
<dbReference type="KEGG" id="boz:DBV39_00205"/>
<keyword evidence="1" id="KW-0812">Transmembrane</keyword>
<evidence type="ECO:0000256" key="1">
    <source>
        <dbReference type="SAM" id="Phobius"/>
    </source>
</evidence>
<keyword evidence="1" id="KW-0472">Membrane</keyword>
<dbReference type="Pfam" id="PF05449">
    <property type="entry name" value="Phage_holin_3_7"/>
    <property type="match status" value="1"/>
</dbReference>
<dbReference type="Proteomes" id="UP000244571">
    <property type="component" value="Chromosome"/>
</dbReference>
<proteinExistence type="predicted"/>
<sequence>MHWFRSGAREADMDALTAGVVIAANVYSLAWLMTYQRGDARYKKWVSGSAWLLICALGGQVVEIGLNHALATLADAALACVVAVCVHHARGNVSCLLGNRRWCR</sequence>
<dbReference type="InterPro" id="IPR008473">
    <property type="entry name" value="Phage_holin_3_7"/>
</dbReference>
<evidence type="ECO:0000313" key="2">
    <source>
        <dbReference type="EMBL" id="AWB32391.1"/>
    </source>
</evidence>
<evidence type="ECO:0000313" key="3">
    <source>
        <dbReference type="Proteomes" id="UP000244571"/>
    </source>
</evidence>
<feature type="transmembrane region" description="Helical" evidence="1">
    <location>
        <begin position="68"/>
        <end position="86"/>
    </location>
</feature>
<dbReference type="AlphaFoldDB" id="A0A2R4XF36"/>